<dbReference type="RefSeq" id="WP_062700863.1">
    <property type="nucleotide sequence ID" value="NZ_LJOD01000010.1"/>
</dbReference>
<reference evidence="1 2" key="1">
    <citation type="journal article" date="2015" name="Genom Data">
        <title>Draft genome sequence of a multidrug-resistant Chryseobacterium indologenes isolate from Malaysia.</title>
        <authorList>
            <person name="Yu C.Y."/>
            <person name="Ang G.Y."/>
            <person name="Cheng H.J."/>
            <person name="Cheong Y.M."/>
            <person name="Yin W.F."/>
            <person name="Chan K.G."/>
        </authorList>
    </citation>
    <scope>NUCLEOTIDE SEQUENCE [LARGE SCALE GENOMIC DNA]</scope>
    <source>
        <strain evidence="1 2">CI_885</strain>
    </source>
</reference>
<sequence length="236" mass="26373">MGTKNLLILFFTSVLILSCNKTSLESKENASQLNDTVSITKDTVSQTINKTKYTPFGGTFGTVDKDEHDSLKNDYDKIFNGSNLQTMVFEINSASFNEVVKKYKKSKKFLDIYFILDKAGQRNLMFKFTSEPKGKNFVLKSGDHQYIIVNKDLQPADSENLSDLNGKFETKYANELGLSPSKLTTILVRDVLADINDVYGTLKIYPCLDNGRISLTSEFSDAGGKTVYGNRGSLYP</sequence>
<evidence type="ECO:0000313" key="2">
    <source>
        <dbReference type="Proteomes" id="UP000037953"/>
    </source>
</evidence>
<proteinExistence type="predicted"/>
<organism evidence="1 2">
    <name type="scientific">Chryseobacterium indologenes</name>
    <name type="common">Flavobacterium indologenes</name>
    <dbReference type="NCBI Taxonomy" id="253"/>
    <lineage>
        <taxon>Bacteria</taxon>
        <taxon>Pseudomonadati</taxon>
        <taxon>Bacteroidota</taxon>
        <taxon>Flavobacteriia</taxon>
        <taxon>Flavobacteriales</taxon>
        <taxon>Weeksellaceae</taxon>
        <taxon>Chryseobacterium group</taxon>
        <taxon>Chryseobacterium</taxon>
    </lineage>
</organism>
<protein>
    <recommendedName>
        <fullName evidence="3">Lipoprotein</fullName>
    </recommendedName>
</protein>
<evidence type="ECO:0000313" key="1">
    <source>
        <dbReference type="EMBL" id="KPE50380.1"/>
    </source>
</evidence>
<dbReference type="PATRIC" id="fig|253.9.peg.978"/>
<evidence type="ECO:0008006" key="3">
    <source>
        <dbReference type="Google" id="ProtNLM"/>
    </source>
</evidence>
<gene>
    <name evidence="1" type="ORF">AOB46_15225</name>
</gene>
<dbReference type="Proteomes" id="UP000037953">
    <property type="component" value="Unassembled WGS sequence"/>
</dbReference>
<reference evidence="2" key="2">
    <citation type="submission" date="2015-09" db="EMBL/GenBank/DDBJ databases">
        <title>Draft genome sequence of a multidrug-resistant Chryseobacterium indologenes isolate from Malaysia.</title>
        <authorList>
            <person name="Yu C.Y."/>
            <person name="Ang G.Y."/>
            <person name="Chan K.-G."/>
        </authorList>
    </citation>
    <scope>NUCLEOTIDE SEQUENCE [LARGE SCALE GENOMIC DNA]</scope>
    <source>
        <strain evidence="2">CI_885</strain>
    </source>
</reference>
<comment type="caution">
    <text evidence="1">The sequence shown here is derived from an EMBL/GenBank/DDBJ whole genome shotgun (WGS) entry which is preliminary data.</text>
</comment>
<accession>A0A0N0ZTQ1</accession>
<dbReference type="PROSITE" id="PS51257">
    <property type="entry name" value="PROKAR_LIPOPROTEIN"/>
    <property type="match status" value="1"/>
</dbReference>
<dbReference type="AlphaFoldDB" id="A0A0N0ZTQ1"/>
<name>A0A0N0ZTQ1_CHRID</name>
<dbReference type="EMBL" id="LJOD01000010">
    <property type="protein sequence ID" value="KPE50380.1"/>
    <property type="molecule type" value="Genomic_DNA"/>
</dbReference>